<evidence type="ECO:0000313" key="5">
    <source>
        <dbReference type="Proteomes" id="UP000184604"/>
    </source>
</evidence>
<dbReference type="GO" id="GO:0005506">
    <property type="term" value="F:iron ion binding"/>
    <property type="evidence" value="ECO:0007669"/>
    <property type="project" value="TreeGrafter"/>
</dbReference>
<dbReference type="OrthoDB" id="9770424at2"/>
<evidence type="ECO:0000256" key="1">
    <source>
        <dbReference type="ARBA" id="ARBA00007888"/>
    </source>
</evidence>
<dbReference type="GO" id="GO:0070025">
    <property type="term" value="F:carbon monoxide binding"/>
    <property type="evidence" value="ECO:0007669"/>
    <property type="project" value="TreeGrafter"/>
</dbReference>
<evidence type="ECO:0000256" key="3">
    <source>
        <dbReference type="ARBA" id="ARBA00023004"/>
    </source>
</evidence>
<dbReference type="AlphaFoldDB" id="A0A1L5F761"/>
<dbReference type="EMBL" id="CP018335">
    <property type="protein sequence ID" value="APM38844.1"/>
    <property type="molecule type" value="Genomic_DNA"/>
</dbReference>
<dbReference type="InterPro" id="IPR042244">
    <property type="entry name" value="HypD_2_sf"/>
</dbReference>
<comment type="similarity">
    <text evidence="1">Belongs to the HypD family.</text>
</comment>
<dbReference type="Gene3D" id="6.10.20.100">
    <property type="match status" value="1"/>
</dbReference>
<sequence length="356" mass="40092">MSENELLINLINKIKNSDIGRFTIMEICGTHTQSIAKMGIRKLLYPKVNLVSGPGCPVCVTSEGYIDAAIELLNRDNIILTTFGDLMKVWGTKENLIEQREKGKKINIVYSPLDALKIAEENKSFEVVFLAVGFETTVPLIGLTVKKAKENNINNFFILSSLKVMKPVLHKILKDENCKIQGIICPGHVAVVTGADYFKFIKENYNIASVVSGFESLDIISSIYFLIKQNCRCEKKFENLYRTCVTPNGNLLARRIIKECFFQSSCMWRGIGKIEKSGLYLNRKYEEFDAVNKFKLTIEEKNKSDCICGEIILGKKIPYDCEFFGGECIPESPVGPCMVSSEGSCSIYYKYGGYKK</sequence>
<dbReference type="RefSeq" id="WP_073538489.1">
    <property type="nucleotide sequence ID" value="NZ_CP018335.1"/>
</dbReference>
<dbReference type="GO" id="GO:0051539">
    <property type="term" value="F:4 iron, 4 sulfur cluster binding"/>
    <property type="evidence" value="ECO:0007669"/>
    <property type="project" value="TreeGrafter"/>
</dbReference>
<dbReference type="PANTHER" id="PTHR30149:SF0">
    <property type="entry name" value="HYDROGENASE MATURATION FACTOR HYPD"/>
    <property type="match status" value="1"/>
</dbReference>
<organism evidence="4 5">
    <name type="scientific">Clostridium kluyveri</name>
    <dbReference type="NCBI Taxonomy" id="1534"/>
    <lineage>
        <taxon>Bacteria</taxon>
        <taxon>Bacillati</taxon>
        <taxon>Bacillota</taxon>
        <taxon>Clostridia</taxon>
        <taxon>Eubacteriales</taxon>
        <taxon>Clostridiaceae</taxon>
        <taxon>Clostridium</taxon>
    </lineage>
</organism>
<accession>A0A1L5F761</accession>
<dbReference type="Pfam" id="PF01924">
    <property type="entry name" value="HypD"/>
    <property type="match status" value="1"/>
</dbReference>
<dbReference type="GO" id="GO:0051604">
    <property type="term" value="P:protein maturation"/>
    <property type="evidence" value="ECO:0007669"/>
    <property type="project" value="TreeGrafter"/>
</dbReference>
<dbReference type="PIRSF" id="PIRSF005622">
    <property type="entry name" value="Hydrgn_mat_hypD"/>
    <property type="match status" value="1"/>
</dbReference>
<gene>
    <name evidence="4" type="ORF">BS101_08800</name>
</gene>
<keyword evidence="2" id="KW-0479">Metal-binding</keyword>
<keyword evidence="3" id="KW-0408">Iron</keyword>
<evidence type="ECO:0000313" key="4">
    <source>
        <dbReference type="EMBL" id="APM38844.1"/>
    </source>
</evidence>
<evidence type="ECO:0000256" key="2">
    <source>
        <dbReference type="ARBA" id="ARBA00022723"/>
    </source>
</evidence>
<reference evidence="4 5" key="1">
    <citation type="submission" date="2016-12" db="EMBL/GenBank/DDBJ databases">
        <title>Complete genome sequence of Clostridium kluyveri JZZ isolated from the pit mud of a Chinese flavor liquor-making factory.</title>
        <authorList>
            <person name="Wang Y."/>
        </authorList>
    </citation>
    <scope>NUCLEOTIDE SEQUENCE [LARGE SCALE GENOMIC DNA]</scope>
    <source>
        <strain evidence="4 5">JZZ</strain>
    </source>
</reference>
<dbReference type="Proteomes" id="UP000184604">
    <property type="component" value="Chromosome"/>
</dbReference>
<proteinExistence type="inferred from homology"/>
<dbReference type="InterPro" id="IPR042243">
    <property type="entry name" value="HypD_1"/>
</dbReference>
<dbReference type="PANTHER" id="PTHR30149">
    <property type="entry name" value="HYDROGENASE PROTEIN ASSEMBLY PROTEIN HYPD"/>
    <property type="match status" value="1"/>
</dbReference>
<dbReference type="NCBIfam" id="TIGR00075">
    <property type="entry name" value="hypD"/>
    <property type="match status" value="1"/>
</dbReference>
<dbReference type="InterPro" id="IPR002780">
    <property type="entry name" value="Hyd_form_HypD"/>
</dbReference>
<dbReference type="Gene3D" id="3.40.50.11740">
    <property type="entry name" value="HypD, alpha/beta domain 2"/>
    <property type="match status" value="2"/>
</dbReference>
<protein>
    <submittedName>
        <fullName evidence="4">Hydrogenase formation protein HypD</fullName>
    </submittedName>
</protein>
<name>A0A1L5F761_CLOKL</name>